<sequence length="646" mass="73429">MRPTEGRQFITVKQIQQAIGLERDVVNQRISRIRSKGVLKKVEFTLPEGTPALPKTQCMRMATLIELASIAQASEKRNQRAASAKNRSGTGRAAKKAFLATQGLPAEMAVDVPESPRGLIPKNTPPFEQIVPPKGSAKKKHVANVSRGHDKFMVSCATTDDHVMELEDLQVLYLLIAMTINQWSNCIEFLKQKQIKPFNRAYIEVNQMCKILNKSGSFWYKNLAKSVLRIKSTVFDLHQLEAMYIDDEGNDIYSSKEFRFFQNCTSYSKDRARVVETDEGEEVEVLPKSFMIEWNEELYKNMLTDKHLFVLPISVLSAHPDIFWLYVHLRNRFSKKSERVVIDIQELHDRMSPGQTATNFKRTLATALEQWRKRPGVTTSTSEACEMDIAGQMQELTVTAIDLEGFQVELYTDGKPDRIVRLEATCNHHKMLKSLHIDSGTDGMAPGKDIKAAPQVPNPLTALEPVMRFARERGEEWPKEFLIRIAQKKLQDSVSFRQSKYLLTCTINDTQNQYVLTRYSRFEDLMLVAGALELDIADEASLFSMLDKKRAQLSLIQCEGEKGVKGLSLDSFSDLQERLYRQHATVVETTELVEFLIQRSTLRRSVIDAWSSRSEDARVKMTMAVVKALGGASFVQERSAEQQALF</sequence>
<dbReference type="EMBL" id="FQXG01000003">
    <property type="protein sequence ID" value="SHH49764.1"/>
    <property type="molecule type" value="Genomic_DNA"/>
</dbReference>
<protein>
    <recommendedName>
        <fullName evidence="2">Replication initiator protein RctB central region domain-containing protein</fullName>
    </recommendedName>
</protein>
<evidence type="ECO:0000313" key="4">
    <source>
        <dbReference type="Proteomes" id="UP000184268"/>
    </source>
</evidence>
<proteinExistence type="predicted"/>
<evidence type="ECO:0000259" key="2">
    <source>
        <dbReference type="Pfam" id="PF11826"/>
    </source>
</evidence>
<name>A0A1M5TGC8_9GAMM</name>
<evidence type="ECO:0000313" key="3">
    <source>
        <dbReference type="EMBL" id="SHH49764.1"/>
    </source>
</evidence>
<organism evidence="3 4">
    <name type="scientific">Ferrimonas marina</name>
    <dbReference type="NCBI Taxonomy" id="299255"/>
    <lineage>
        <taxon>Bacteria</taxon>
        <taxon>Pseudomonadati</taxon>
        <taxon>Pseudomonadota</taxon>
        <taxon>Gammaproteobacteria</taxon>
        <taxon>Alteromonadales</taxon>
        <taxon>Ferrimonadaceae</taxon>
        <taxon>Ferrimonas</taxon>
    </lineage>
</organism>
<feature type="domain" description="Replication initiator protein RctB central region" evidence="2">
    <location>
        <begin position="138"/>
        <end position="361"/>
    </location>
</feature>
<dbReference type="Proteomes" id="UP000184268">
    <property type="component" value="Unassembled WGS sequence"/>
</dbReference>
<gene>
    <name evidence="3" type="ORF">SAMN02745129_2134</name>
</gene>
<reference evidence="3 4" key="1">
    <citation type="submission" date="2016-11" db="EMBL/GenBank/DDBJ databases">
        <authorList>
            <person name="Jaros S."/>
            <person name="Januszkiewicz K."/>
            <person name="Wedrychowicz H."/>
        </authorList>
    </citation>
    <scope>NUCLEOTIDE SEQUENCE [LARGE SCALE GENOMIC DNA]</scope>
    <source>
        <strain evidence="3 4">DSM 16917</strain>
    </source>
</reference>
<dbReference type="Pfam" id="PF11826">
    <property type="entry name" value="RctB_central"/>
    <property type="match status" value="1"/>
</dbReference>
<dbReference type="InterPro" id="IPR021781">
    <property type="entry name" value="RctB_central_dom"/>
</dbReference>
<keyword evidence="4" id="KW-1185">Reference proteome</keyword>
<evidence type="ECO:0000256" key="1">
    <source>
        <dbReference type="SAM" id="MobiDB-lite"/>
    </source>
</evidence>
<dbReference type="AlphaFoldDB" id="A0A1M5TGC8"/>
<accession>A0A1M5TGC8</accession>
<feature type="region of interest" description="Disordered" evidence="1">
    <location>
        <begin position="116"/>
        <end position="135"/>
    </location>
</feature>